<proteinExistence type="predicted"/>
<dbReference type="AlphaFoldDB" id="A0A2N0DHJ1"/>
<dbReference type="Gene3D" id="2.30.110.10">
    <property type="entry name" value="Electron Transport, Fmn-binding Protein, Chain A"/>
    <property type="match status" value="1"/>
</dbReference>
<dbReference type="STRING" id="1041146.GCA_000427985_03291"/>
<protein>
    <submittedName>
        <fullName evidence="1">Uncharacterized protein</fullName>
    </submittedName>
</protein>
<sequence>MSSRYYAFTKKLVLRVLTLRQKVEWMRDNPHVCVEVDEFQDHRCWESVIAGGIYQELPKTEEWREERMRAWVTLQHHPGNLKPHQCRVL</sequence>
<dbReference type="SUPFAM" id="SSF50475">
    <property type="entry name" value="FMN-binding split barrel"/>
    <property type="match status" value="1"/>
</dbReference>
<organism evidence="1 2">
    <name type="scientific">Rhizobium sullae</name>
    <name type="common">Rhizobium hedysari</name>
    <dbReference type="NCBI Taxonomy" id="50338"/>
    <lineage>
        <taxon>Bacteria</taxon>
        <taxon>Pseudomonadati</taxon>
        <taxon>Pseudomonadota</taxon>
        <taxon>Alphaproteobacteria</taxon>
        <taxon>Hyphomicrobiales</taxon>
        <taxon>Rhizobiaceae</taxon>
        <taxon>Rhizobium/Agrobacterium group</taxon>
        <taxon>Rhizobium</taxon>
    </lineage>
</organism>
<accession>A0A2N0DHJ1</accession>
<dbReference type="Proteomes" id="UP000232164">
    <property type="component" value="Unassembled WGS sequence"/>
</dbReference>
<reference evidence="1 2" key="1">
    <citation type="submission" date="2017-11" db="EMBL/GenBank/DDBJ databases">
        <authorList>
            <person name="Han C.G."/>
        </authorList>
    </citation>
    <scope>NUCLEOTIDE SEQUENCE [LARGE SCALE GENOMIC DNA]</scope>
    <source>
        <strain evidence="1 2">HCNT1</strain>
    </source>
</reference>
<comment type="caution">
    <text evidence="1">The sequence shown here is derived from an EMBL/GenBank/DDBJ whole genome shotgun (WGS) entry which is preliminary data.</text>
</comment>
<dbReference type="EMBL" id="PIQN01000001">
    <property type="protein sequence ID" value="PKA45516.1"/>
    <property type="molecule type" value="Genomic_DNA"/>
</dbReference>
<dbReference type="InterPro" id="IPR012349">
    <property type="entry name" value="Split_barrel_FMN-bd"/>
</dbReference>
<evidence type="ECO:0000313" key="2">
    <source>
        <dbReference type="Proteomes" id="UP000232164"/>
    </source>
</evidence>
<gene>
    <name evidence="1" type="ORF">CWR43_00315</name>
</gene>
<evidence type="ECO:0000313" key="1">
    <source>
        <dbReference type="EMBL" id="PKA45516.1"/>
    </source>
</evidence>
<reference evidence="1 2" key="2">
    <citation type="submission" date="2017-12" db="EMBL/GenBank/DDBJ databases">
        <title>Genome sequence of Rhizobium sullae HCNT1 isolated from Sulla coronaria nodules and featuring peculiar denitrification phenotypes.</title>
        <authorList>
            <person name="De Diego-Diaz B."/>
            <person name="Treu L."/>
            <person name="Campanaro S."/>
            <person name="Da Silva Duarte V."/>
            <person name="Basaglia M."/>
            <person name="Favaro L."/>
            <person name="Casella S."/>
            <person name="Squartini A."/>
        </authorList>
    </citation>
    <scope>NUCLEOTIDE SEQUENCE [LARGE SCALE GENOMIC DNA]</scope>
    <source>
        <strain evidence="1 2">HCNT1</strain>
    </source>
</reference>
<dbReference type="RefSeq" id="WP_051336731.1">
    <property type="nucleotide sequence ID" value="NZ_PIQN01000001.1"/>
</dbReference>
<name>A0A2N0DHJ1_RHISU</name>